<dbReference type="AlphaFoldDB" id="A0A7W0CN54"/>
<dbReference type="InterPro" id="IPR050966">
    <property type="entry name" value="Glutamyl_endopeptidase"/>
</dbReference>
<evidence type="ECO:0000313" key="3">
    <source>
        <dbReference type="EMBL" id="MBA2894246.1"/>
    </source>
</evidence>
<feature type="chain" id="PRO_5039679210" evidence="2">
    <location>
        <begin position="20"/>
        <end position="531"/>
    </location>
</feature>
<dbReference type="PANTHER" id="PTHR15462">
    <property type="entry name" value="SERINE PROTEASE"/>
    <property type="match status" value="1"/>
</dbReference>
<dbReference type="InterPro" id="IPR009003">
    <property type="entry name" value="Peptidase_S1_PA"/>
</dbReference>
<proteinExistence type="predicted"/>
<organism evidence="3 4">
    <name type="scientific">Nonomuraea soli</name>
    <dbReference type="NCBI Taxonomy" id="1032476"/>
    <lineage>
        <taxon>Bacteria</taxon>
        <taxon>Bacillati</taxon>
        <taxon>Actinomycetota</taxon>
        <taxon>Actinomycetes</taxon>
        <taxon>Streptosporangiales</taxon>
        <taxon>Streptosporangiaceae</taxon>
        <taxon>Nonomuraea</taxon>
    </lineage>
</organism>
<name>A0A7W0CN54_9ACTN</name>
<reference evidence="3 4" key="1">
    <citation type="submission" date="2020-07" db="EMBL/GenBank/DDBJ databases">
        <title>Genomic Encyclopedia of Type Strains, Phase IV (KMG-IV): sequencing the most valuable type-strain genomes for metagenomic binning, comparative biology and taxonomic classification.</title>
        <authorList>
            <person name="Goeker M."/>
        </authorList>
    </citation>
    <scope>NUCLEOTIDE SEQUENCE [LARGE SCALE GENOMIC DNA]</scope>
    <source>
        <strain evidence="3 4">DSM 45533</strain>
    </source>
</reference>
<evidence type="ECO:0000313" key="4">
    <source>
        <dbReference type="Proteomes" id="UP000530928"/>
    </source>
</evidence>
<dbReference type="Proteomes" id="UP000530928">
    <property type="component" value="Unassembled WGS sequence"/>
</dbReference>
<dbReference type="RefSeq" id="WP_181612959.1">
    <property type="nucleotide sequence ID" value="NZ_BAABAM010000005.1"/>
</dbReference>
<dbReference type="SUPFAM" id="SSF50494">
    <property type="entry name" value="Trypsin-like serine proteases"/>
    <property type="match status" value="2"/>
</dbReference>
<keyword evidence="1 2" id="KW-0732">Signal</keyword>
<comment type="caution">
    <text evidence="3">The sequence shown here is derived from an EMBL/GenBank/DDBJ whole genome shotgun (WGS) entry which is preliminary data.</text>
</comment>
<evidence type="ECO:0000256" key="2">
    <source>
        <dbReference type="SAM" id="SignalP"/>
    </source>
</evidence>
<accession>A0A7W0CN54</accession>
<gene>
    <name evidence="3" type="ORF">HNR30_005607</name>
</gene>
<dbReference type="EMBL" id="JACDUR010000005">
    <property type="protein sequence ID" value="MBA2894246.1"/>
    <property type="molecule type" value="Genomic_DNA"/>
</dbReference>
<protein>
    <submittedName>
        <fullName evidence="3">Type II secretory pathway pseudopilin PulG</fullName>
    </submittedName>
</protein>
<evidence type="ECO:0000256" key="1">
    <source>
        <dbReference type="ARBA" id="ARBA00022729"/>
    </source>
</evidence>
<sequence>MKRILLPAGGALLATGLLAAGLATSAQAESDVNVGSLVSSDKAQAAAEFWLAANGAALAAADEYRYDYKAVSKLVHTGGYSTDTKPGLIGEPKTKVTKVHNVNIPRTIGKVFFTKNGGKDLYWCSATSIQSNYKNLVATAGHCVYDVAGNEDVLENWVFVPGHYQNKAPYGVYVGKTAYTHSDFSVYEDYDRDYAFVTVYNGIYVAPSSWKEVTQAEWDAYKGDKDRKLVSITKAEYDALVSKYGPESSAHATKATKNEATPVGNDYVAKAGETKILAGIEVTKAEYDTLKDIDNKANNGEPCLTNGVTCYDLAGNALNPHVVNITKAEYDALVAKKAQGGFLGELKADGANWTKQQFYKKQWYITKADTIEYFKTVGYAIKTAASWTQGGRLGDVVGAQGFAWNQPTGKYVRTFGYPGAEHKDGSKPFSGNTPKWCYGKTSAKTPAGLSTHKAEELVALKCAVTPGYNGSPWLYQYSNAKRVGYVNGVTTAIYGDADGNNRYDTIFSPYFDGETKQVYSAAINNWSGNAS</sequence>
<feature type="signal peptide" evidence="2">
    <location>
        <begin position="1"/>
        <end position="19"/>
    </location>
</feature>
<dbReference type="Gene3D" id="2.40.10.10">
    <property type="entry name" value="Trypsin-like serine proteases"/>
    <property type="match status" value="2"/>
</dbReference>
<keyword evidence="4" id="KW-1185">Reference proteome</keyword>
<dbReference type="InterPro" id="IPR043504">
    <property type="entry name" value="Peptidase_S1_PA_chymotrypsin"/>
</dbReference>